<keyword evidence="1" id="KW-0732">Signal</keyword>
<dbReference type="SUPFAM" id="SSF53850">
    <property type="entry name" value="Periplasmic binding protein-like II"/>
    <property type="match status" value="1"/>
</dbReference>
<evidence type="ECO:0000313" key="3">
    <source>
        <dbReference type="Proteomes" id="UP001157138"/>
    </source>
</evidence>
<dbReference type="RefSeq" id="WP_284193543.1">
    <property type="nucleotide sequence ID" value="NZ_BSPW01000082.1"/>
</dbReference>
<dbReference type="EMBL" id="BSPW01000082">
    <property type="protein sequence ID" value="GLT19706.1"/>
    <property type="molecule type" value="Genomic_DNA"/>
</dbReference>
<evidence type="ECO:0008006" key="4">
    <source>
        <dbReference type="Google" id="ProtNLM"/>
    </source>
</evidence>
<dbReference type="Gene3D" id="3.40.190.10">
    <property type="entry name" value="Periplasmic binding protein-like II"/>
    <property type="match status" value="2"/>
</dbReference>
<comment type="caution">
    <text evidence="2">The sequence shown here is derived from an EMBL/GenBank/DDBJ whole genome shotgun (WGS) entry which is preliminary data.</text>
</comment>
<dbReference type="Proteomes" id="UP001157138">
    <property type="component" value="Unassembled WGS sequence"/>
</dbReference>
<feature type="chain" id="PRO_5046692465" description="Transporter substrate-binding domain-containing protein" evidence="1">
    <location>
        <begin position="20"/>
        <end position="231"/>
    </location>
</feature>
<reference evidence="3" key="1">
    <citation type="journal article" date="2019" name="Int. J. Syst. Evol. Microbiol.">
        <title>The Global Catalogue of Microorganisms (GCM) 10K type strain sequencing project: providing services to taxonomists for standard genome sequencing and annotation.</title>
        <authorList>
            <consortium name="The Broad Institute Genomics Platform"/>
            <consortium name="The Broad Institute Genome Sequencing Center for Infectious Disease"/>
            <person name="Wu L."/>
            <person name="Ma J."/>
        </authorList>
    </citation>
    <scope>NUCLEOTIDE SEQUENCE [LARGE SCALE GENOMIC DNA]</scope>
    <source>
        <strain evidence="3">NBRC 108723</strain>
    </source>
</reference>
<protein>
    <recommendedName>
        <fullName evidence="4">Transporter substrate-binding domain-containing protein</fullName>
    </recommendedName>
</protein>
<name>A0ABQ6F476_9VIBR</name>
<gene>
    <name evidence="2" type="ORF">GCM10007938_34890</name>
</gene>
<keyword evidence="3" id="KW-1185">Reference proteome</keyword>
<accession>A0ABQ6F476</accession>
<feature type="signal peptide" evidence="1">
    <location>
        <begin position="1"/>
        <end position="19"/>
    </location>
</feature>
<evidence type="ECO:0000313" key="2">
    <source>
        <dbReference type="EMBL" id="GLT19706.1"/>
    </source>
</evidence>
<evidence type="ECO:0000256" key="1">
    <source>
        <dbReference type="SAM" id="SignalP"/>
    </source>
</evidence>
<sequence length="231" mass="26012">MKALSVLLSILLVVNLASAKETDVINIAIGESYQGDSKITKYGMTVEGIITAIYENAGIPYKVTYLPDERAIQSLITGQYDALDLRINQLAKEPELVRVNVPLEEIKVHLYAKDGRYYQSLSDAKDKIIVSMHGTRYIEVLKEYKRLHRVHSVDQAALMLMAGRADVWLAPLQSYAFLSTTFPDIKIASPPVYIEPLYHYLHISKSHLVKPLEASAKEFVRLHSTPSEKPE</sequence>
<organism evidence="2 3">
    <name type="scientific">Vibrio zhanjiangensis</name>
    <dbReference type="NCBI Taxonomy" id="1046128"/>
    <lineage>
        <taxon>Bacteria</taxon>
        <taxon>Pseudomonadati</taxon>
        <taxon>Pseudomonadota</taxon>
        <taxon>Gammaproteobacteria</taxon>
        <taxon>Vibrionales</taxon>
        <taxon>Vibrionaceae</taxon>
        <taxon>Vibrio</taxon>
    </lineage>
</organism>
<proteinExistence type="predicted"/>